<dbReference type="Pfam" id="PF01417">
    <property type="entry name" value="ENTH"/>
    <property type="match status" value="1"/>
</dbReference>
<dbReference type="GO" id="GO:0032588">
    <property type="term" value="C:trans-Golgi network membrane"/>
    <property type="evidence" value="ECO:0007669"/>
    <property type="project" value="TreeGrafter"/>
</dbReference>
<feature type="compositionally biased region" description="Polar residues" evidence="5">
    <location>
        <begin position="245"/>
        <end position="257"/>
    </location>
</feature>
<feature type="domain" description="ENTH" evidence="6">
    <location>
        <begin position="10"/>
        <end position="87"/>
    </location>
</feature>
<reference evidence="7" key="2">
    <citation type="submission" date="2011-02" db="EMBL/GenBank/DDBJ databases">
        <authorList>
            <person name="MacLean D."/>
        </authorList>
    </citation>
    <scope>NUCLEOTIDE SEQUENCE</scope>
</reference>
<name>F0WTB1_9STRA</name>
<feature type="compositionally biased region" description="Polar residues" evidence="5">
    <location>
        <begin position="602"/>
        <end position="628"/>
    </location>
</feature>
<feature type="region of interest" description="Disordered" evidence="5">
    <location>
        <begin position="203"/>
        <end position="312"/>
    </location>
</feature>
<evidence type="ECO:0000256" key="4">
    <source>
        <dbReference type="ARBA" id="ARBA00023329"/>
    </source>
</evidence>
<dbReference type="PANTHER" id="PTHR21514">
    <property type="entry name" value="AP-4 COMPLEX ACCESSORY SUBUNIT TEPSIN"/>
    <property type="match status" value="1"/>
</dbReference>
<dbReference type="Gene3D" id="1.25.40.90">
    <property type="match status" value="1"/>
</dbReference>
<dbReference type="InterPro" id="IPR035802">
    <property type="entry name" value="ENTH/VHS_tepsin"/>
</dbReference>
<dbReference type="InterPro" id="IPR016024">
    <property type="entry name" value="ARM-type_fold"/>
</dbReference>
<dbReference type="InterPro" id="IPR008942">
    <property type="entry name" value="ENTH_VHS"/>
</dbReference>
<accession>F0WTB1</accession>
<proteinExistence type="predicted"/>
<gene>
    <name evidence="7" type="primary">AlNc14C248G9596</name>
    <name evidence="7" type="ORF">ALNC14_107440</name>
</gene>
<dbReference type="GO" id="GO:0031410">
    <property type="term" value="C:cytoplasmic vesicle"/>
    <property type="evidence" value="ECO:0007669"/>
    <property type="project" value="UniProtKB-SubCell"/>
</dbReference>
<comment type="subcellular location">
    <subcellularLocation>
        <location evidence="1">Cytoplasmic vesicle</location>
    </subcellularLocation>
    <subcellularLocation>
        <location evidence="2">Golgi apparatus</location>
        <location evidence="2">trans-Golgi network</location>
    </subcellularLocation>
</comment>
<sequence>MNRQTLAESTSLHDGSVPIYLLEEIANQTKFSVRDAEKIADYLVGRATKTNHNVKYKALQVMQYCIREGHQAFLDAIRDERHEIEAIKGNDEPAIYVWNFLRLVEHLETFGTQEAATGNEKTRQICRLVEGIIYTLDDEGDGKSSVVPVAYQDMKHKSGGHMQQNFIDIQGAEFPEPPKTAPHQNTWSAPVLQHLDRFTSGGSFGSSSLSRQDNRSSSFGQSDSQNAITFPEAVTQGPNRGSARYTYSNRDFQNEQAPLSAPSGYNLPQHSENKSWSSVTSSTPQYTTGTWNSSGFKKKEMDYSKTPRSSRENRPTVLIGHRLNVAKPVESNLTRPYNLPPPASAGNTDGRARQLPTYMENTDRLKGTAFAAPPPKGWEQKRYQYESRTHGIHSRIGGFSSATQHSMVANEDSVSSKLNKTVEGLVKMSLEAREKWDCRNMDKSMATSLADHDELTATAHPMDLGYYQQSRPMHTPVQTDIAGEYERGLIESLCVSTGLARAPPAEELIRFVELAQNLEVDTIGEIILDKLEDSIWQVRLKALYVILALFEASACTAYVEWFEENSDVIEALVNDEKPPVVSKALQILRFLGLAGELEHTTRNISGRTPPSNNRKGLRYENSNPVVSQRSKSTAAEADLLGFNSSPVATRKAPQQNAPFALTRQPEPSPQNISLNLLRKLLDQFLPQSQLESYPSQAPHSAQNIKYNAFHQKELFQKQAAESLNAQPLMELHAAHPTLSFSQPPINSELKSTSLSQLGKDLFSIANSPRAVSKQPSTSPGEECNMVDNRSAFSFM</sequence>
<organism evidence="7">
    <name type="scientific">Albugo laibachii Nc14</name>
    <dbReference type="NCBI Taxonomy" id="890382"/>
    <lineage>
        <taxon>Eukaryota</taxon>
        <taxon>Sar</taxon>
        <taxon>Stramenopiles</taxon>
        <taxon>Oomycota</taxon>
        <taxon>Peronosporomycetes</taxon>
        <taxon>Albuginales</taxon>
        <taxon>Albuginaceae</taxon>
        <taxon>Albugo</taxon>
    </lineage>
</organism>
<dbReference type="PANTHER" id="PTHR21514:SF0">
    <property type="entry name" value="AP-4 COMPLEX ACCESSORY SUBUNIT TEPSIN"/>
    <property type="match status" value="1"/>
</dbReference>
<dbReference type="CDD" id="cd03572">
    <property type="entry name" value="ENTH_like_Tepsin"/>
    <property type="match status" value="1"/>
</dbReference>
<reference evidence="7" key="1">
    <citation type="journal article" date="2011" name="PLoS Biol.">
        <title>Gene gain and loss during evolution of obligate parasitism in the white rust pathogen of Arabidopsis thaliana.</title>
        <authorList>
            <person name="Kemen E."/>
            <person name="Gardiner A."/>
            <person name="Schultz-Larsen T."/>
            <person name="Kemen A.C."/>
            <person name="Balmuth A.L."/>
            <person name="Robert-Seilaniantz A."/>
            <person name="Bailey K."/>
            <person name="Holub E."/>
            <person name="Studholme D.J."/>
            <person name="Maclean D."/>
            <person name="Jones J.D."/>
        </authorList>
    </citation>
    <scope>NUCLEOTIDE SEQUENCE</scope>
</reference>
<feature type="compositionally biased region" description="Low complexity" evidence="5">
    <location>
        <begin position="205"/>
        <end position="218"/>
    </location>
</feature>
<dbReference type="InterPro" id="IPR013809">
    <property type="entry name" value="ENTH"/>
</dbReference>
<evidence type="ECO:0000259" key="6">
    <source>
        <dbReference type="Pfam" id="PF01417"/>
    </source>
</evidence>
<evidence type="ECO:0000256" key="5">
    <source>
        <dbReference type="SAM" id="MobiDB-lite"/>
    </source>
</evidence>
<dbReference type="InterPro" id="IPR039273">
    <property type="entry name" value="TEPSIN"/>
</dbReference>
<feature type="compositionally biased region" description="Polar residues" evidence="5">
    <location>
        <begin position="266"/>
        <end position="295"/>
    </location>
</feature>
<feature type="compositionally biased region" description="Basic and acidic residues" evidence="5">
    <location>
        <begin position="297"/>
        <end position="312"/>
    </location>
</feature>
<keyword evidence="3" id="KW-0333">Golgi apparatus</keyword>
<evidence type="ECO:0000256" key="2">
    <source>
        <dbReference type="ARBA" id="ARBA00004601"/>
    </source>
</evidence>
<dbReference type="SUPFAM" id="SSF48371">
    <property type="entry name" value="ARM repeat"/>
    <property type="match status" value="1"/>
</dbReference>
<dbReference type="AlphaFoldDB" id="F0WTB1"/>
<keyword evidence="4" id="KW-0968">Cytoplasmic vesicle</keyword>
<evidence type="ECO:0000256" key="3">
    <source>
        <dbReference type="ARBA" id="ARBA00023034"/>
    </source>
</evidence>
<feature type="region of interest" description="Disordered" evidence="5">
    <location>
        <begin position="601"/>
        <end position="628"/>
    </location>
</feature>
<feature type="region of interest" description="Disordered" evidence="5">
    <location>
        <begin position="332"/>
        <end position="352"/>
    </location>
</feature>
<feature type="compositionally biased region" description="Polar residues" evidence="5">
    <location>
        <begin position="219"/>
        <end position="228"/>
    </location>
</feature>
<dbReference type="SUPFAM" id="SSF48464">
    <property type="entry name" value="ENTH/VHS domain"/>
    <property type="match status" value="1"/>
</dbReference>
<dbReference type="EMBL" id="FR824293">
    <property type="protein sequence ID" value="CCA24600.1"/>
    <property type="molecule type" value="Genomic_DNA"/>
</dbReference>
<evidence type="ECO:0000313" key="7">
    <source>
        <dbReference type="EMBL" id="CCA24600.1"/>
    </source>
</evidence>
<evidence type="ECO:0000256" key="1">
    <source>
        <dbReference type="ARBA" id="ARBA00004541"/>
    </source>
</evidence>
<dbReference type="HOGENOM" id="CLU_019807_0_0_1"/>
<protein>
    <submittedName>
        <fullName evidence="7">Uncharacterized protein AlNc14C248G9596</fullName>
    </submittedName>
</protein>